<dbReference type="EMBL" id="VDEP01000245">
    <property type="protein sequence ID" value="KAA1120313.1"/>
    <property type="molecule type" value="Genomic_DNA"/>
</dbReference>
<evidence type="ECO:0000313" key="3">
    <source>
        <dbReference type="EMBL" id="KAA1120313.1"/>
    </source>
</evidence>
<evidence type="ECO:0000313" key="5">
    <source>
        <dbReference type="Proteomes" id="UP000325313"/>
    </source>
</evidence>
<sequence>MRATSRQANLVKQLSSVLKLGRCFSCDQVPEATSVQVRQIAPKATSSGSMGQGALYRSELITCGGSREDVSPGKVGRTEDEAVRQFHQRTS</sequence>
<reference evidence="4 5" key="1">
    <citation type="submission" date="2019-05" db="EMBL/GenBank/DDBJ databases">
        <title>Emergence of the Ug99 lineage of the wheat stem rust pathogen through somatic hybridization.</title>
        <authorList>
            <person name="Li F."/>
            <person name="Upadhyaya N.M."/>
            <person name="Sperschneider J."/>
            <person name="Matny O."/>
            <person name="Nguyen-Phuc H."/>
            <person name="Mago R."/>
            <person name="Raley C."/>
            <person name="Miller M.E."/>
            <person name="Silverstein K.A.T."/>
            <person name="Henningsen E."/>
            <person name="Hirsch C.D."/>
            <person name="Visser B."/>
            <person name="Pretorius Z.A."/>
            <person name="Steffenson B.J."/>
            <person name="Schwessinger B."/>
            <person name="Dodds P.N."/>
            <person name="Figueroa M."/>
        </authorList>
    </citation>
    <scope>NUCLEOTIDE SEQUENCE [LARGE SCALE GENOMIC DNA]</scope>
    <source>
        <strain evidence="2">21-0</strain>
        <strain evidence="3 5">Ug99</strain>
    </source>
</reference>
<evidence type="ECO:0000313" key="4">
    <source>
        <dbReference type="Proteomes" id="UP000324748"/>
    </source>
</evidence>
<evidence type="ECO:0000256" key="1">
    <source>
        <dbReference type="SAM" id="MobiDB-lite"/>
    </source>
</evidence>
<accession>A0A5B0M7B4</accession>
<protein>
    <submittedName>
        <fullName evidence="2">Uncharacterized protein</fullName>
    </submittedName>
</protein>
<dbReference type="Proteomes" id="UP000325313">
    <property type="component" value="Unassembled WGS sequence"/>
</dbReference>
<name>A0A5B0M7B4_PUCGR</name>
<dbReference type="AlphaFoldDB" id="A0A5B0M7B4"/>
<dbReference type="EMBL" id="VSWC01000170">
    <property type="protein sequence ID" value="KAA1072431.1"/>
    <property type="molecule type" value="Genomic_DNA"/>
</dbReference>
<comment type="caution">
    <text evidence="2">The sequence shown here is derived from an EMBL/GenBank/DDBJ whole genome shotgun (WGS) entry which is preliminary data.</text>
</comment>
<evidence type="ECO:0000313" key="2">
    <source>
        <dbReference type="EMBL" id="KAA1072431.1"/>
    </source>
</evidence>
<feature type="compositionally biased region" description="Basic and acidic residues" evidence="1">
    <location>
        <begin position="67"/>
        <end position="84"/>
    </location>
</feature>
<dbReference type="Proteomes" id="UP000324748">
    <property type="component" value="Unassembled WGS sequence"/>
</dbReference>
<feature type="region of interest" description="Disordered" evidence="1">
    <location>
        <begin position="67"/>
        <end position="91"/>
    </location>
</feature>
<organism evidence="2 4">
    <name type="scientific">Puccinia graminis f. sp. tritici</name>
    <dbReference type="NCBI Taxonomy" id="56615"/>
    <lineage>
        <taxon>Eukaryota</taxon>
        <taxon>Fungi</taxon>
        <taxon>Dikarya</taxon>
        <taxon>Basidiomycota</taxon>
        <taxon>Pucciniomycotina</taxon>
        <taxon>Pucciniomycetes</taxon>
        <taxon>Pucciniales</taxon>
        <taxon>Pucciniaceae</taxon>
        <taxon>Puccinia</taxon>
    </lineage>
</organism>
<proteinExistence type="predicted"/>
<gene>
    <name evidence="2" type="ORF">PGT21_034296</name>
    <name evidence="3" type="ORF">PGTUg99_012167</name>
</gene>
<keyword evidence="4" id="KW-1185">Reference proteome</keyword>